<evidence type="ECO:0000313" key="3">
    <source>
        <dbReference type="Proteomes" id="UP000195570"/>
    </source>
</evidence>
<name>A0A1G4ID69_TRYEQ</name>
<dbReference type="Proteomes" id="UP000195570">
    <property type="component" value="Unassembled WGS sequence"/>
</dbReference>
<protein>
    <submittedName>
        <fullName evidence="2">Uncharacterized protein</fullName>
    </submittedName>
</protein>
<keyword evidence="3" id="KW-1185">Reference proteome</keyword>
<dbReference type="VEuPathDB" id="TriTrypDB:TEOVI_000156500"/>
<dbReference type="GeneID" id="92375505"/>
<evidence type="ECO:0000256" key="1">
    <source>
        <dbReference type="SAM" id="MobiDB-lite"/>
    </source>
</evidence>
<dbReference type="EMBL" id="CZPT02001345">
    <property type="protein sequence ID" value="SCU69996.1"/>
    <property type="molecule type" value="Genomic_DNA"/>
</dbReference>
<dbReference type="AlphaFoldDB" id="A0A1G4ID69"/>
<dbReference type="RefSeq" id="XP_067080873.1">
    <property type="nucleotide sequence ID" value="XM_067224772.1"/>
</dbReference>
<sequence length="849" mass="92810">MKGKYMHSTVSYTRDHFTTEYGYPIREFHQNNPHEEQRRVQAVGFAVHHSRPSMVFFARALQECSMELHIGPYGQLTLSVGAEGEVIILRPRAGDVLCKLSEFPTYYELCRAFFAGSGAGPSALHPKKDFKRKQQLIDGHGRLLVLCASLLRQLLSSEARYPVVDTMSATRNRLRIVRILRALTSPGELRDISVSPISVDGEVSAMDFIERIVTASLRDLQVPSHRCKTSVPRSVLAGCIHFTLSTEVEGDALLVLEKLLLDFLCTPFHHGRNAVPAQTISARARLLLEDPATCLVPCLGSALTYSRSFPCGSFFLPTVAPTFNAHQGADTPHFVLDGRGTIGSGSRNCDGSCTDSATSGGRCYLVMLLVIDHEGGLLDFLHARPPPPPPPRSNESEVGEVEMGRPKGGARQIEGEWTSADQQKAQLEASRMLYDWAWANDVSVIITPSHAPPVMKTFGVRYYTERNSHNGVVGAAPVFMVDEVDTTAFDAMIRRLQVCRRDTFSTSEDMCACPDVAVLRRGRLVLPDRLANVIIPARFVAHGDLETLLAPHFPFTGPKRVDSSAKRGLLLKIDGNTSSPTPACPHDAAVGEVGTMLLVSPSSHLQRSHIALLLKCAGCVLLAVDTSAAGRGWAAECGLGFVRAGGALQMSLARQMRAIAESLRSSAGGCQCQSASIPLTGDVPVLAAVLDVLSEALCELPRRVVGYVTDHHYPLRRAWLQFESDELWRRSENPRPSMRAVHNASALHVYIREDLAFYDDHINVTSYDRETQRRYFCKSDTESSESDNSESEGPTSRVASGFCGSVDWNEGPATLSFVEPVAVTAGMLRAALTFVRLVLSSENTLEANV</sequence>
<proteinExistence type="predicted"/>
<feature type="region of interest" description="Disordered" evidence="1">
    <location>
        <begin position="382"/>
        <end position="412"/>
    </location>
</feature>
<comment type="caution">
    <text evidence="2">The sequence shown here is derived from an EMBL/GenBank/DDBJ whole genome shotgun (WGS) entry which is preliminary data.</text>
</comment>
<feature type="region of interest" description="Disordered" evidence="1">
    <location>
        <begin position="778"/>
        <end position="797"/>
    </location>
</feature>
<organism evidence="2 3">
    <name type="scientific">Trypanosoma equiperdum</name>
    <dbReference type="NCBI Taxonomy" id="5694"/>
    <lineage>
        <taxon>Eukaryota</taxon>
        <taxon>Discoba</taxon>
        <taxon>Euglenozoa</taxon>
        <taxon>Kinetoplastea</taxon>
        <taxon>Metakinetoplastina</taxon>
        <taxon>Trypanosomatida</taxon>
        <taxon>Trypanosomatidae</taxon>
        <taxon>Trypanosoma</taxon>
    </lineage>
</organism>
<evidence type="ECO:0000313" key="2">
    <source>
        <dbReference type="EMBL" id="SCU69996.1"/>
    </source>
</evidence>
<accession>A0A1G4ID69</accession>
<reference evidence="2" key="1">
    <citation type="submission" date="2016-09" db="EMBL/GenBank/DDBJ databases">
        <authorList>
            <person name="Hebert L."/>
            <person name="Moumen B."/>
        </authorList>
    </citation>
    <scope>NUCLEOTIDE SEQUENCE [LARGE SCALE GENOMIC DNA]</scope>
    <source>
        <strain evidence="2">OVI</strain>
    </source>
</reference>
<gene>
    <name evidence="2" type="ORF">TEOVI_000156500</name>
</gene>